<dbReference type="InterPro" id="IPR050836">
    <property type="entry name" value="SDS22/Internalin_LRR"/>
</dbReference>
<evidence type="ECO:0000256" key="2">
    <source>
        <dbReference type="ARBA" id="ARBA00022737"/>
    </source>
</evidence>
<protein>
    <recommendedName>
        <fullName evidence="5">Protein phosphatase 1 regulatory subunit 42-like</fullName>
    </recommendedName>
</protein>
<dbReference type="EMBL" id="JAPTSV010000006">
    <property type="protein sequence ID" value="KAJ1526772.1"/>
    <property type="molecule type" value="Genomic_DNA"/>
</dbReference>
<dbReference type="PROSITE" id="PS51450">
    <property type="entry name" value="LRR"/>
    <property type="match status" value="4"/>
</dbReference>
<accession>A0AAV7XPF8</accession>
<evidence type="ECO:0000313" key="3">
    <source>
        <dbReference type="EMBL" id="KAJ1526772.1"/>
    </source>
</evidence>
<keyword evidence="1" id="KW-0433">Leucine-rich repeat</keyword>
<dbReference type="Pfam" id="PF13855">
    <property type="entry name" value="LRR_8"/>
    <property type="match status" value="1"/>
</dbReference>
<dbReference type="Gene3D" id="3.80.10.10">
    <property type="entry name" value="Ribonuclease Inhibitor"/>
    <property type="match status" value="2"/>
</dbReference>
<dbReference type="InterPro" id="IPR032675">
    <property type="entry name" value="LRR_dom_sf"/>
</dbReference>
<dbReference type="AlphaFoldDB" id="A0AAV7XPF8"/>
<organism evidence="3 4">
    <name type="scientific">Megalurothrips usitatus</name>
    <name type="common">bean blossom thrips</name>
    <dbReference type="NCBI Taxonomy" id="439358"/>
    <lineage>
        <taxon>Eukaryota</taxon>
        <taxon>Metazoa</taxon>
        <taxon>Ecdysozoa</taxon>
        <taxon>Arthropoda</taxon>
        <taxon>Hexapoda</taxon>
        <taxon>Insecta</taxon>
        <taxon>Pterygota</taxon>
        <taxon>Neoptera</taxon>
        <taxon>Paraneoptera</taxon>
        <taxon>Thysanoptera</taxon>
        <taxon>Terebrantia</taxon>
        <taxon>Thripoidea</taxon>
        <taxon>Thripidae</taxon>
        <taxon>Megalurothrips</taxon>
    </lineage>
</organism>
<reference evidence="3" key="1">
    <citation type="submission" date="2022-12" db="EMBL/GenBank/DDBJ databases">
        <title>Chromosome-level genome assembly of the bean flower thrips Megalurothrips usitatus.</title>
        <authorList>
            <person name="Ma L."/>
            <person name="Liu Q."/>
            <person name="Li H."/>
            <person name="Cai W."/>
        </authorList>
    </citation>
    <scope>NUCLEOTIDE SEQUENCE</scope>
    <source>
        <strain evidence="3">Cailab_2022a</strain>
    </source>
</reference>
<dbReference type="CDD" id="cd21340">
    <property type="entry name" value="PPP1R42"/>
    <property type="match status" value="1"/>
</dbReference>
<dbReference type="SMART" id="SM00369">
    <property type="entry name" value="LRR_TYP"/>
    <property type="match status" value="3"/>
</dbReference>
<keyword evidence="4" id="KW-1185">Reference proteome</keyword>
<proteinExistence type="predicted"/>
<dbReference type="InterPro" id="IPR001611">
    <property type="entry name" value="Leu-rich_rpt"/>
</dbReference>
<dbReference type="Proteomes" id="UP001075354">
    <property type="component" value="Chromosome 6"/>
</dbReference>
<evidence type="ECO:0008006" key="5">
    <source>
        <dbReference type="Google" id="ProtNLM"/>
    </source>
</evidence>
<evidence type="ECO:0000313" key="4">
    <source>
        <dbReference type="Proteomes" id="UP001075354"/>
    </source>
</evidence>
<keyword evidence="2" id="KW-0677">Repeat</keyword>
<dbReference type="SMART" id="SM00365">
    <property type="entry name" value="LRR_SD22"/>
    <property type="match status" value="4"/>
</dbReference>
<name>A0AAV7XPF8_9NEOP</name>
<dbReference type="PANTHER" id="PTHR46652">
    <property type="entry name" value="LEUCINE-RICH REPEAT AND IQ DOMAIN-CONTAINING PROTEIN 1-RELATED"/>
    <property type="match status" value="1"/>
</dbReference>
<comment type="caution">
    <text evidence="3">The sequence shown here is derived from an EMBL/GenBank/DDBJ whole genome shotgun (WGS) entry which is preliminary data.</text>
</comment>
<dbReference type="Pfam" id="PF12799">
    <property type="entry name" value="LRR_4"/>
    <property type="match status" value="1"/>
</dbReference>
<gene>
    <name evidence="3" type="ORF">ONE63_008347</name>
</gene>
<dbReference type="InterPro" id="IPR003591">
    <property type="entry name" value="Leu-rich_rpt_typical-subtyp"/>
</dbReference>
<evidence type="ECO:0000256" key="1">
    <source>
        <dbReference type="ARBA" id="ARBA00022614"/>
    </source>
</evidence>
<sequence length="406" mass="45529">MVRVTIQYITKKGSPNAPKHGKDPKEHTRKLTHLYLNDQYIDSIGDITACKNLKVLFLQNNQLEKLENLEFATQLTHLYLQRNKLFKLQGFDRLVSLQKLYLGHNSISVVEGFENLRSLKELHIEHQKLCPGEEIIFDPRSVAAMGRNLETLNLQGNGLTSLEDLVGLDNMKTLLVASNKLNDVTKIQAFLTALPSLTELDMRDNPVIQDYRNCNRILASAHNLRVFNERQISVTTLDFMKKFEEHQQRALTKQIPPAPIDLLNSITELAHNLPQALAKDVTTSMFMDTSLGNAKGPTDIAATEELAVSALPYGPFFHFPAFKSSTSLQYDGHSIPKPFHRQVILGAQLGQKHRPPQKAKANCHPNSHVRNDVAPIQECVTDENTGKILSDVMGSDCGDMVSKFSC</sequence>
<dbReference type="InterPro" id="IPR025875">
    <property type="entry name" value="Leu-rich_rpt_4"/>
</dbReference>
<dbReference type="PANTHER" id="PTHR46652:SF3">
    <property type="entry name" value="LEUCINE-RICH REPEAT-CONTAINING PROTEIN 9"/>
    <property type="match status" value="1"/>
</dbReference>
<dbReference type="SUPFAM" id="SSF52058">
    <property type="entry name" value="L domain-like"/>
    <property type="match status" value="1"/>
</dbReference>